<keyword evidence="2" id="KW-0472">Membrane</keyword>
<sequence>MADEQYKWLDRDAAERLLRGESLEAVDADTRAAAHRLTEALDALTALTVPNSEIPSADAELPGEEAALAAFRKARSERDAEETAALGRARTHATPHSADAGLVRLGRPGPEERRARWGRPLRLGMAAALAAGMLGGVAVAAGAGILPTPLRDDRPEPGSSAAVTPDRSLTTPSPEATAGGSAGEPSSGGAGDEHEDDGAPDDTAQGGGTTEQQGSQGFGKDRWGTGDNRRGGLLAACRDVRAGKDLNLDRRRGLEDAAGGKDKVRKYCEGVLGGQDDRTATGTSDDGRGDGRARSGRGEDGQGSGNGNGNGNGNGKSGRGDKGGRDGGGDGEGPGILPGGNDHHGSGFLTTPFSTFHVSTPSGSKPSVAPSPTYSALESPPAG</sequence>
<keyword evidence="2" id="KW-1133">Transmembrane helix</keyword>
<dbReference type="OrthoDB" id="4338553at2"/>
<evidence type="ECO:0000256" key="1">
    <source>
        <dbReference type="SAM" id="MobiDB-lite"/>
    </source>
</evidence>
<feature type="compositionally biased region" description="Basic and acidic residues" evidence="1">
    <location>
        <begin position="219"/>
        <end position="230"/>
    </location>
</feature>
<accession>A0A5N8WD68</accession>
<feature type="region of interest" description="Disordered" evidence="1">
    <location>
        <begin position="148"/>
        <end position="383"/>
    </location>
</feature>
<feature type="transmembrane region" description="Helical" evidence="2">
    <location>
        <begin position="123"/>
        <end position="146"/>
    </location>
</feature>
<evidence type="ECO:0000256" key="2">
    <source>
        <dbReference type="SAM" id="Phobius"/>
    </source>
</evidence>
<dbReference type="RefSeq" id="WP_152790182.1">
    <property type="nucleotide sequence ID" value="NZ_BAABEQ010000023.1"/>
</dbReference>
<feature type="compositionally biased region" description="Gly residues" evidence="1">
    <location>
        <begin position="180"/>
        <end position="190"/>
    </location>
</feature>
<comment type="caution">
    <text evidence="3">The sequence shown here is derived from an EMBL/GenBank/DDBJ whole genome shotgun (WGS) entry which is preliminary data.</text>
</comment>
<dbReference type="AlphaFoldDB" id="A0A5N8WD68"/>
<proteinExistence type="predicted"/>
<feature type="compositionally biased region" description="Basic and acidic residues" evidence="1">
    <location>
        <begin position="275"/>
        <end position="300"/>
    </location>
</feature>
<feature type="compositionally biased region" description="Basic and acidic residues" evidence="1">
    <location>
        <begin position="238"/>
        <end position="268"/>
    </location>
</feature>
<feature type="compositionally biased region" description="Gly residues" evidence="1">
    <location>
        <begin position="301"/>
        <end position="317"/>
    </location>
</feature>
<keyword evidence="4" id="KW-1185">Reference proteome</keyword>
<feature type="region of interest" description="Disordered" evidence="1">
    <location>
        <begin position="75"/>
        <end position="116"/>
    </location>
</feature>
<organism evidence="3 4">
    <name type="scientific">Streptomyces phyllanthi</name>
    <dbReference type="NCBI Taxonomy" id="1803180"/>
    <lineage>
        <taxon>Bacteria</taxon>
        <taxon>Bacillati</taxon>
        <taxon>Actinomycetota</taxon>
        <taxon>Actinomycetes</taxon>
        <taxon>Kitasatosporales</taxon>
        <taxon>Streptomycetaceae</taxon>
        <taxon>Streptomyces</taxon>
    </lineage>
</organism>
<protein>
    <recommendedName>
        <fullName evidence="5">Extensin</fullName>
    </recommendedName>
</protein>
<dbReference type="Proteomes" id="UP000326979">
    <property type="component" value="Unassembled WGS sequence"/>
</dbReference>
<reference evidence="3 4" key="1">
    <citation type="submission" date="2019-07" db="EMBL/GenBank/DDBJ databases">
        <title>New species of Amycolatopsis and Streptomyces.</title>
        <authorList>
            <person name="Duangmal K."/>
            <person name="Teo W.F.A."/>
            <person name="Lipun K."/>
        </authorList>
    </citation>
    <scope>NUCLEOTIDE SEQUENCE [LARGE SCALE GENOMIC DNA]</scope>
    <source>
        <strain evidence="3 4">TISTR 2346</strain>
    </source>
</reference>
<gene>
    <name evidence="3" type="ORF">FNH04_36820</name>
</gene>
<keyword evidence="2" id="KW-0812">Transmembrane</keyword>
<evidence type="ECO:0008006" key="5">
    <source>
        <dbReference type="Google" id="ProtNLM"/>
    </source>
</evidence>
<feature type="compositionally biased region" description="Polar residues" evidence="1">
    <location>
        <begin position="348"/>
        <end position="376"/>
    </location>
</feature>
<evidence type="ECO:0000313" key="4">
    <source>
        <dbReference type="Proteomes" id="UP000326979"/>
    </source>
</evidence>
<evidence type="ECO:0000313" key="3">
    <source>
        <dbReference type="EMBL" id="MPY45269.1"/>
    </source>
</evidence>
<feature type="compositionally biased region" description="Basic and acidic residues" evidence="1">
    <location>
        <begin position="318"/>
        <end position="328"/>
    </location>
</feature>
<dbReference type="EMBL" id="VJZE01000428">
    <property type="protein sequence ID" value="MPY45269.1"/>
    <property type="molecule type" value="Genomic_DNA"/>
</dbReference>
<name>A0A5N8WD68_9ACTN</name>